<keyword evidence="3" id="KW-0804">Transcription</keyword>
<proteinExistence type="predicted"/>
<evidence type="ECO:0000256" key="4">
    <source>
        <dbReference type="ARBA" id="ARBA00023242"/>
    </source>
</evidence>
<dbReference type="PANTHER" id="PTHR31719:SF43">
    <property type="entry name" value="NAC TRANSCRIPTION FACTOR 56"/>
    <property type="match status" value="1"/>
</dbReference>
<organism evidence="6 7">
    <name type="scientific">Escallonia herrerae</name>
    <dbReference type="NCBI Taxonomy" id="1293975"/>
    <lineage>
        <taxon>Eukaryota</taxon>
        <taxon>Viridiplantae</taxon>
        <taxon>Streptophyta</taxon>
        <taxon>Embryophyta</taxon>
        <taxon>Tracheophyta</taxon>
        <taxon>Spermatophyta</taxon>
        <taxon>Magnoliopsida</taxon>
        <taxon>eudicotyledons</taxon>
        <taxon>Gunneridae</taxon>
        <taxon>Pentapetalae</taxon>
        <taxon>asterids</taxon>
        <taxon>campanulids</taxon>
        <taxon>Escalloniales</taxon>
        <taxon>Escalloniaceae</taxon>
        <taxon>Escallonia</taxon>
    </lineage>
</organism>
<sequence>MERFQAALRFVPRDDEALGYLSCKVSGNPLPCDGFVMERDIYDEEELHQIFTQIKSRGGGPEYFFTKLKKKGKQGCKVFDRTVGKNSCWLSRQKKEILDESGKNVAGFLKSFVFKGDERDHWNMDEFSLSNKDDYVLCRIKNKKKRKFGDYYADNDEVAAPMPDLEPVAKAAKHDQFVTVSSSILPPSISSELALTDYGTDMGKAANAVRDDIENPLAMEGGASDRLRSDILSHDLSSVFLSDFVLGLAKDMHFSFLYVVTLSSNQVLEGVEDKTVSHLIIVNTFKDVKDADFVFEFLLAAVQLLSYIAELSDERLVTVDLWGFQFTVDHASSVEKKCCCCITPYGFTIDASAQYAFEAGMK</sequence>
<dbReference type="InterPro" id="IPR036093">
    <property type="entry name" value="NAC_dom_sf"/>
</dbReference>
<gene>
    <name evidence="6" type="ORF">RJ639_011146</name>
</gene>
<protein>
    <recommendedName>
        <fullName evidence="5">NAC domain-containing protein</fullName>
    </recommendedName>
</protein>
<dbReference type="EMBL" id="JAVXUP010001407">
    <property type="protein sequence ID" value="KAK3012015.1"/>
    <property type="molecule type" value="Genomic_DNA"/>
</dbReference>
<dbReference type="InterPro" id="IPR003441">
    <property type="entry name" value="NAC-dom"/>
</dbReference>
<dbReference type="Proteomes" id="UP001188597">
    <property type="component" value="Unassembled WGS sequence"/>
</dbReference>
<keyword evidence="7" id="KW-1185">Reference proteome</keyword>
<dbReference type="Pfam" id="PF02365">
    <property type="entry name" value="NAM"/>
    <property type="match status" value="1"/>
</dbReference>
<comment type="caution">
    <text evidence="6">The sequence shown here is derived from an EMBL/GenBank/DDBJ whole genome shotgun (WGS) entry which is preliminary data.</text>
</comment>
<evidence type="ECO:0000259" key="5">
    <source>
        <dbReference type="PROSITE" id="PS51005"/>
    </source>
</evidence>
<evidence type="ECO:0000313" key="6">
    <source>
        <dbReference type="EMBL" id="KAK3012015.1"/>
    </source>
</evidence>
<dbReference type="PROSITE" id="PS51005">
    <property type="entry name" value="NAC"/>
    <property type="match status" value="1"/>
</dbReference>
<evidence type="ECO:0000256" key="1">
    <source>
        <dbReference type="ARBA" id="ARBA00023015"/>
    </source>
</evidence>
<keyword evidence="4" id="KW-0539">Nucleus</keyword>
<evidence type="ECO:0000256" key="3">
    <source>
        <dbReference type="ARBA" id="ARBA00023163"/>
    </source>
</evidence>
<keyword evidence="1" id="KW-0805">Transcription regulation</keyword>
<dbReference type="GO" id="GO:0006355">
    <property type="term" value="P:regulation of DNA-templated transcription"/>
    <property type="evidence" value="ECO:0007669"/>
    <property type="project" value="InterPro"/>
</dbReference>
<keyword evidence="2" id="KW-0238">DNA-binding</keyword>
<dbReference type="GO" id="GO:0003677">
    <property type="term" value="F:DNA binding"/>
    <property type="evidence" value="ECO:0007669"/>
    <property type="project" value="UniProtKB-KW"/>
</dbReference>
<evidence type="ECO:0000256" key="2">
    <source>
        <dbReference type="ARBA" id="ARBA00023125"/>
    </source>
</evidence>
<dbReference type="Gene3D" id="2.170.150.80">
    <property type="entry name" value="NAC domain"/>
    <property type="match status" value="1"/>
</dbReference>
<dbReference type="SUPFAM" id="SSF101941">
    <property type="entry name" value="NAC domain"/>
    <property type="match status" value="1"/>
</dbReference>
<evidence type="ECO:0000313" key="7">
    <source>
        <dbReference type="Proteomes" id="UP001188597"/>
    </source>
</evidence>
<dbReference type="AlphaFoldDB" id="A0AA89AR65"/>
<dbReference type="PANTHER" id="PTHR31719">
    <property type="entry name" value="NAC TRANSCRIPTION FACTOR 56"/>
    <property type="match status" value="1"/>
</dbReference>
<reference evidence="6" key="1">
    <citation type="submission" date="2022-12" db="EMBL/GenBank/DDBJ databases">
        <title>Draft genome assemblies for two species of Escallonia (Escalloniales).</title>
        <authorList>
            <person name="Chanderbali A."/>
            <person name="Dervinis C."/>
            <person name="Anghel I."/>
            <person name="Soltis D."/>
            <person name="Soltis P."/>
            <person name="Zapata F."/>
        </authorList>
    </citation>
    <scope>NUCLEOTIDE SEQUENCE</scope>
    <source>
        <strain evidence="6">UCBG64.0493</strain>
        <tissue evidence="6">Leaf</tissue>
    </source>
</reference>
<accession>A0AA89AR65</accession>
<feature type="domain" description="NAC" evidence="5">
    <location>
        <begin position="4"/>
        <end position="143"/>
    </location>
</feature>
<name>A0AA89AR65_9ASTE</name>